<dbReference type="Pfam" id="PF00078">
    <property type="entry name" value="RVT_1"/>
    <property type="match status" value="1"/>
</dbReference>
<feature type="compositionally biased region" description="Basic and acidic residues" evidence="1">
    <location>
        <begin position="19"/>
        <end position="35"/>
    </location>
</feature>
<dbReference type="OrthoDB" id="2194416at2759"/>
<keyword evidence="3" id="KW-0548">Nucleotidyltransferase</keyword>
<feature type="domain" description="Reverse transcriptase" evidence="2">
    <location>
        <begin position="458"/>
        <end position="684"/>
    </location>
</feature>
<evidence type="ECO:0000259" key="2">
    <source>
        <dbReference type="PROSITE" id="PS50878"/>
    </source>
</evidence>
<dbReference type="EMBL" id="PITK01000991">
    <property type="protein sequence ID" value="TBU11898.1"/>
    <property type="molecule type" value="Genomic_DNA"/>
</dbReference>
<dbReference type="PROSITE" id="PS50878">
    <property type="entry name" value="RT_POL"/>
    <property type="match status" value="1"/>
</dbReference>
<dbReference type="PANTHER" id="PTHR35450">
    <property type="entry name" value="REVERSE TRANSCRIPTASE DOMAIN-CONTAINING PROTEIN"/>
    <property type="match status" value="1"/>
</dbReference>
<dbReference type="Proteomes" id="UP000292282">
    <property type="component" value="Unassembled WGS sequence"/>
</dbReference>
<keyword evidence="4" id="KW-1185">Reference proteome</keyword>
<evidence type="ECO:0000256" key="1">
    <source>
        <dbReference type="SAM" id="MobiDB-lite"/>
    </source>
</evidence>
<evidence type="ECO:0000313" key="3">
    <source>
        <dbReference type="EMBL" id="TBU11898.1"/>
    </source>
</evidence>
<proteinExistence type="predicted"/>
<name>A0A4Q9LTF3_9MICR</name>
<dbReference type="AlphaFoldDB" id="A0A4Q9LTF3"/>
<accession>A0A4Q9LTF3</accession>
<keyword evidence="3" id="KW-0808">Transferase</keyword>
<dbReference type="VEuPathDB" id="MicrosporidiaDB:CWI38_0991p0020"/>
<dbReference type="InterPro" id="IPR000477">
    <property type="entry name" value="RT_dom"/>
</dbReference>
<reference evidence="3 4" key="1">
    <citation type="submission" date="2017-12" db="EMBL/GenBank/DDBJ databases">
        <authorList>
            <person name="Pombert J.-F."/>
            <person name="Haag K.L."/>
            <person name="Ebert D."/>
        </authorList>
    </citation>
    <scope>NUCLEOTIDE SEQUENCE [LARGE SCALE GENOMIC DNA]</scope>
    <source>
        <strain evidence="3">IL-G-3</strain>
    </source>
</reference>
<protein>
    <submittedName>
        <fullName evidence="3">Reverse transcriptase</fullName>
    </submittedName>
</protein>
<evidence type="ECO:0000313" key="4">
    <source>
        <dbReference type="Proteomes" id="UP000292282"/>
    </source>
</evidence>
<comment type="caution">
    <text evidence="3">The sequence shown here is derived from an EMBL/GenBank/DDBJ whole genome shotgun (WGS) entry which is preliminary data.</text>
</comment>
<gene>
    <name evidence="3" type="ORF">CWI38_0991p0020</name>
</gene>
<keyword evidence="3" id="KW-0695">RNA-directed DNA polymerase</keyword>
<feature type="region of interest" description="Disordered" evidence="1">
    <location>
        <begin position="1"/>
        <end position="85"/>
    </location>
</feature>
<feature type="non-terminal residue" evidence="3">
    <location>
        <position position="853"/>
    </location>
</feature>
<sequence>MGRKKNVSSEISKNTKIKAANDADEAKKSDSEVQKCKLHPPAISLPSSSYTTITPPPPSQTCSKMQNSGLDTLPSPNTPVPSSVEVSACEPSYDMTSPCTLAIPEGNRLMALRTIFDFVKADPKEWPRIVFLRTDKLHRYYNEKFGCTLDIDAFKKLAQNEAEREIRQEENRERRRIATCLTEPCSLTENTEYIKSRDKFLNKIQEISEKKIGKVVVRTRKHPNELVDSKVLDLINRVVGEYAGAHVPESITEAAYIMQAVQICYDEATRKEKPRSAWKENIESKISKLVLSKDLLEKARKQEKLSTSETKSLKKIMREFNLNLSSVTDLSEALVKKNESLNVYEKKITMHESRKQFRKENRMFELFRESEHVVSRDEIVSFWSTMWNKNDDTVTYDDYLIPFVSDNHPTTFPSLDEFVNIINWLPNWKAAGIDGIYNFFIKKLTTLHKYIYDIVKVICLEGTTQADWFYCGLTYLIPKGIPRRGSDYRPITCMSNLYKLTTKCVTKVVQIEVERRGLLAENQLGAVRGVQGPKERALLNIALNKEYGNNLKATWIDVIISKWKIDISVGPEKIMSKKIERGILQKDSLSPLLFVLCMDPLSRKLNEKYTKLTVKTDAESHSTNHLLFIDDLKLLAKDSSTLSAMTGEAKKFLEVIGLEINKEKSATHDTCCEDTATLLEGVSVYKYLGIKDSRGIPTRSSFEEVQSKLISRVERLCHTRLNAKNLFSAINQHAISLINYHIGVFRLEPADFSKLDDAVRAVLVKNKIHLRPGCKERLYLPRTELGRGLHSVELRSEHMLLQLLDCLEKSKEISTRRAAILKVENNNKSHLALIKGFLKVKYRLVEEVTKKSL</sequence>
<dbReference type="GO" id="GO:0003964">
    <property type="term" value="F:RNA-directed DNA polymerase activity"/>
    <property type="evidence" value="ECO:0007669"/>
    <property type="project" value="UniProtKB-KW"/>
</dbReference>
<dbReference type="PANTHER" id="PTHR35450:SF2">
    <property type="entry name" value="REVERSE TRANSCRIPTASE DOMAIN-CONTAINING PROTEIN"/>
    <property type="match status" value="1"/>
</dbReference>
<organism evidence="3 4">
    <name type="scientific">Hamiltosporidium tvaerminnensis</name>
    <dbReference type="NCBI Taxonomy" id="1176355"/>
    <lineage>
        <taxon>Eukaryota</taxon>
        <taxon>Fungi</taxon>
        <taxon>Fungi incertae sedis</taxon>
        <taxon>Microsporidia</taxon>
        <taxon>Dubosqiidae</taxon>
        <taxon>Hamiltosporidium</taxon>
    </lineage>
</organism>
<feature type="compositionally biased region" description="Low complexity" evidence="1">
    <location>
        <begin position="44"/>
        <end position="53"/>
    </location>
</feature>